<dbReference type="Gene3D" id="2.30.110.10">
    <property type="entry name" value="Electron Transport, Fmn-binding Protein, Chain A"/>
    <property type="match status" value="1"/>
</dbReference>
<keyword evidence="7" id="KW-0520">NAD</keyword>
<keyword evidence="5" id="KW-0058">Aromatic hydrocarbons catabolism</keyword>
<comment type="pathway">
    <text evidence="1">Aromatic compound metabolism; 4-hydroxyphenylacetate degradation; pyruvate and succinate semialdehyde from 4-hydroxyphenylacetate: step 1/7.</text>
</comment>
<gene>
    <name evidence="9" type="primary">hpaC</name>
    <name evidence="9" type="ORF">ACI43T_01245</name>
</gene>
<sequence length="166" mass="18472">MTLPTHTFKQSFRDAMASCASGVHVITTDGAAGRYGITMTAVTSVTDEPPTMMLCINREAGIIPVLLANRDLCINTLSHKQQDIAEHFAGMTNLSPEERFTYHIWNRGQNGQLEVEGALAQLHGSIIAQKEMGTHFVFFAQINEIKTLNTRSPALLYFRRSFRSLD</sequence>
<dbReference type="EMBL" id="JBJGEB010000001">
    <property type="protein sequence ID" value="MFK7641129.1"/>
    <property type="molecule type" value="Genomic_DNA"/>
</dbReference>
<keyword evidence="10" id="KW-1185">Reference proteome</keyword>
<keyword evidence="4" id="KW-0285">Flavoprotein</keyword>
<dbReference type="Proteomes" id="UP001621964">
    <property type="component" value="Unassembled WGS sequence"/>
</dbReference>
<dbReference type="Pfam" id="PF01613">
    <property type="entry name" value="Flavin_Reduct"/>
    <property type="match status" value="1"/>
</dbReference>
<evidence type="ECO:0000256" key="1">
    <source>
        <dbReference type="ARBA" id="ARBA00005112"/>
    </source>
</evidence>
<dbReference type="SUPFAM" id="SSF50475">
    <property type="entry name" value="FMN-binding split barrel"/>
    <property type="match status" value="1"/>
</dbReference>
<evidence type="ECO:0000313" key="10">
    <source>
        <dbReference type="Proteomes" id="UP001621964"/>
    </source>
</evidence>
<keyword evidence="6 9" id="KW-0560">Oxidoreductase</keyword>
<evidence type="ECO:0000256" key="6">
    <source>
        <dbReference type="ARBA" id="ARBA00023002"/>
    </source>
</evidence>
<dbReference type="SMART" id="SM00903">
    <property type="entry name" value="Flavin_Reduct"/>
    <property type="match status" value="1"/>
</dbReference>
<evidence type="ECO:0000313" key="9">
    <source>
        <dbReference type="EMBL" id="MFK7641129.1"/>
    </source>
</evidence>
<evidence type="ECO:0000256" key="5">
    <source>
        <dbReference type="ARBA" id="ARBA00022797"/>
    </source>
</evidence>
<reference evidence="9 10" key="1">
    <citation type="submission" date="2024-11" db="EMBL/GenBank/DDBJ databases">
        <authorList>
            <person name="Mikucki A.G."/>
            <person name="Kahler C.M."/>
        </authorList>
    </citation>
    <scope>NUCLEOTIDE SEQUENCE [LARGE SCALE GENOMIC DNA]</scope>
    <source>
        <strain evidence="9 10">EXNM717</strain>
    </source>
</reference>
<evidence type="ECO:0000256" key="2">
    <source>
        <dbReference type="ARBA" id="ARBA00006032"/>
    </source>
</evidence>
<proteinExistence type="inferred from homology"/>
<evidence type="ECO:0000256" key="4">
    <source>
        <dbReference type="ARBA" id="ARBA00022630"/>
    </source>
</evidence>
<comment type="similarity">
    <text evidence="2">Belongs to the non-flavoprotein flavin reductase family. HpaC subfamily.</text>
</comment>
<name>A0ABW8Q0R2_9NEIS</name>
<accession>A0ABW8Q0R2</accession>
<protein>
    <recommendedName>
        <fullName evidence="3">4-hydroxyphenylacetate 3-monooxygenase reductase component</fullName>
    </recommendedName>
</protein>
<dbReference type="InterPro" id="IPR011982">
    <property type="entry name" value="HPA_mOase_red"/>
</dbReference>
<comment type="caution">
    <text evidence="9">The sequence shown here is derived from an EMBL/GenBank/DDBJ whole genome shotgun (WGS) entry which is preliminary data.</text>
</comment>
<dbReference type="InterPro" id="IPR002563">
    <property type="entry name" value="Flavin_Rdtase-like_dom"/>
</dbReference>
<dbReference type="NCBIfam" id="TIGR02296">
    <property type="entry name" value="HpaC"/>
    <property type="match status" value="1"/>
</dbReference>
<feature type="domain" description="Flavin reductase like" evidence="8">
    <location>
        <begin position="16"/>
        <end position="164"/>
    </location>
</feature>
<evidence type="ECO:0000259" key="8">
    <source>
        <dbReference type="SMART" id="SM00903"/>
    </source>
</evidence>
<dbReference type="PANTHER" id="PTHR30466">
    <property type="entry name" value="FLAVIN REDUCTASE"/>
    <property type="match status" value="1"/>
</dbReference>
<evidence type="ECO:0000256" key="3">
    <source>
        <dbReference type="ARBA" id="ARBA00015398"/>
    </source>
</evidence>
<evidence type="ECO:0000256" key="7">
    <source>
        <dbReference type="ARBA" id="ARBA00023027"/>
    </source>
</evidence>
<dbReference type="RefSeq" id="WP_308022287.1">
    <property type="nucleotide sequence ID" value="NZ_CAUJQB010000008.1"/>
</dbReference>
<dbReference type="PANTHER" id="PTHR30466:SF1">
    <property type="entry name" value="FMN REDUCTASE (NADH) RUTF"/>
    <property type="match status" value="1"/>
</dbReference>
<dbReference type="GO" id="GO:0052881">
    <property type="term" value="F:4-hydroxyphenylacetate 3-monooxygenase activity"/>
    <property type="evidence" value="ECO:0007669"/>
    <property type="project" value="UniProtKB-EC"/>
</dbReference>
<dbReference type="InterPro" id="IPR012349">
    <property type="entry name" value="Split_barrel_FMN-bd"/>
</dbReference>
<organism evidence="9 10">
    <name type="scientific">Neisseria oralis</name>
    <dbReference type="NCBI Taxonomy" id="1107316"/>
    <lineage>
        <taxon>Bacteria</taxon>
        <taxon>Pseudomonadati</taxon>
        <taxon>Pseudomonadota</taxon>
        <taxon>Betaproteobacteria</taxon>
        <taxon>Neisseriales</taxon>
        <taxon>Neisseriaceae</taxon>
        <taxon>Neisseria</taxon>
    </lineage>
</organism>
<dbReference type="InterPro" id="IPR050268">
    <property type="entry name" value="NADH-dep_flavin_reductase"/>
</dbReference>